<dbReference type="AlphaFoldDB" id="A0A367JMW3"/>
<dbReference type="STRING" id="4846.A0A367JMW3"/>
<dbReference type="OrthoDB" id="17927at2759"/>
<evidence type="ECO:0000256" key="9">
    <source>
        <dbReference type="ARBA" id="ARBA00023136"/>
    </source>
</evidence>
<keyword evidence="8" id="KW-0496">Mitochondrion</keyword>
<feature type="non-terminal residue" evidence="11">
    <location>
        <position position="1"/>
    </location>
</feature>
<dbReference type="PANTHER" id="PTHR28185:SF1">
    <property type="entry name" value="MITOCHONDRIAL DISTRIBUTION AND MORPHOLOGY PROTEIN 34"/>
    <property type="match status" value="1"/>
</dbReference>
<evidence type="ECO:0000313" key="12">
    <source>
        <dbReference type="Proteomes" id="UP000253551"/>
    </source>
</evidence>
<reference evidence="11 12" key="1">
    <citation type="journal article" date="2018" name="G3 (Bethesda)">
        <title>Phylogenetic and Phylogenomic Definition of Rhizopus Species.</title>
        <authorList>
            <person name="Gryganskyi A.P."/>
            <person name="Golan J."/>
            <person name="Dolatabadi S."/>
            <person name="Mondo S."/>
            <person name="Robb S."/>
            <person name="Idnurm A."/>
            <person name="Muszewska A."/>
            <person name="Steczkiewicz K."/>
            <person name="Masonjones S."/>
            <person name="Liao H.L."/>
            <person name="Gajdeczka M.T."/>
            <person name="Anike F."/>
            <person name="Vuek A."/>
            <person name="Anishchenko I.M."/>
            <person name="Voigt K."/>
            <person name="de Hoog G.S."/>
            <person name="Smith M.E."/>
            <person name="Heitman J."/>
            <person name="Vilgalys R."/>
            <person name="Stajich J.E."/>
        </authorList>
    </citation>
    <scope>NUCLEOTIDE SEQUENCE [LARGE SCALE GENOMIC DNA]</scope>
    <source>
        <strain evidence="11 12">LSU 92-RS-03</strain>
    </source>
</reference>
<name>A0A367JMW3_RHIST</name>
<dbReference type="InterPro" id="IPR058825">
    <property type="entry name" value="MDM34_N"/>
</dbReference>
<dbReference type="PANTHER" id="PTHR28185">
    <property type="entry name" value="MITOCHONDRIAL DISTRIBUTION AND MORPHOLOGY PROTEIN 34"/>
    <property type="match status" value="1"/>
</dbReference>
<organism evidence="11 12">
    <name type="scientific">Rhizopus stolonifer</name>
    <name type="common">Rhizopus nigricans</name>
    <dbReference type="NCBI Taxonomy" id="4846"/>
    <lineage>
        <taxon>Eukaryota</taxon>
        <taxon>Fungi</taxon>
        <taxon>Fungi incertae sedis</taxon>
        <taxon>Mucoromycota</taxon>
        <taxon>Mucoromycotina</taxon>
        <taxon>Mucoromycetes</taxon>
        <taxon>Mucorales</taxon>
        <taxon>Mucorineae</taxon>
        <taxon>Rhizopodaceae</taxon>
        <taxon>Rhizopus</taxon>
    </lineage>
</organism>
<dbReference type="GO" id="GO:0007005">
    <property type="term" value="P:mitochondrion organization"/>
    <property type="evidence" value="ECO:0007669"/>
    <property type="project" value="InterPro"/>
</dbReference>
<dbReference type="Proteomes" id="UP000253551">
    <property type="component" value="Unassembled WGS sequence"/>
</dbReference>
<keyword evidence="3" id="KW-1134">Transmembrane beta strand</keyword>
<evidence type="ECO:0000256" key="1">
    <source>
        <dbReference type="ARBA" id="ARBA00004370"/>
    </source>
</evidence>
<evidence type="ECO:0000256" key="7">
    <source>
        <dbReference type="ARBA" id="ARBA00023121"/>
    </source>
</evidence>
<dbReference type="GO" id="GO:0015914">
    <property type="term" value="P:phospholipid transport"/>
    <property type="evidence" value="ECO:0007669"/>
    <property type="project" value="TreeGrafter"/>
</dbReference>
<evidence type="ECO:0000256" key="3">
    <source>
        <dbReference type="ARBA" id="ARBA00022452"/>
    </source>
</evidence>
<keyword evidence="4" id="KW-0812">Transmembrane</keyword>
<keyword evidence="6" id="KW-0445">Lipid transport</keyword>
<evidence type="ECO:0000256" key="2">
    <source>
        <dbReference type="ARBA" id="ARBA00022448"/>
    </source>
</evidence>
<keyword evidence="9" id="KW-0472">Membrane</keyword>
<dbReference type="PROSITE" id="PS51847">
    <property type="entry name" value="SMP"/>
    <property type="match status" value="1"/>
</dbReference>
<evidence type="ECO:0000313" key="11">
    <source>
        <dbReference type="EMBL" id="RCH91273.1"/>
    </source>
</evidence>
<evidence type="ECO:0000256" key="4">
    <source>
        <dbReference type="ARBA" id="ARBA00022692"/>
    </source>
</evidence>
<comment type="caution">
    <text evidence="11">The sequence shown here is derived from an EMBL/GenBank/DDBJ whole genome shotgun (WGS) entry which is preliminary data.</text>
</comment>
<comment type="subcellular location">
    <subcellularLocation>
        <location evidence="1">Membrane</location>
    </subcellularLocation>
</comment>
<accession>A0A367JMW3</accession>
<keyword evidence="5" id="KW-1000">Mitochondrion outer membrane</keyword>
<dbReference type="InterPro" id="IPR031468">
    <property type="entry name" value="SMP_LBD"/>
</dbReference>
<dbReference type="CDD" id="cd21673">
    <property type="entry name" value="SMP_Mdm34"/>
    <property type="match status" value="1"/>
</dbReference>
<protein>
    <submittedName>
        <fullName evidence="11">ERMES complex subunit</fullName>
    </submittedName>
</protein>
<evidence type="ECO:0000256" key="5">
    <source>
        <dbReference type="ARBA" id="ARBA00022787"/>
    </source>
</evidence>
<evidence type="ECO:0000256" key="6">
    <source>
        <dbReference type="ARBA" id="ARBA00023055"/>
    </source>
</evidence>
<keyword evidence="7" id="KW-0446">Lipid-binding</keyword>
<feature type="domain" description="SMP-LTD" evidence="10">
    <location>
        <begin position="1"/>
        <end position="151"/>
    </location>
</feature>
<evidence type="ECO:0000256" key="8">
    <source>
        <dbReference type="ARBA" id="ARBA00023128"/>
    </source>
</evidence>
<dbReference type="GO" id="GO:1990456">
    <property type="term" value="P:mitochondrion-endoplasmic reticulum membrane tethering"/>
    <property type="evidence" value="ECO:0007669"/>
    <property type="project" value="TreeGrafter"/>
</dbReference>
<proteinExistence type="predicted"/>
<dbReference type="InterPro" id="IPR027536">
    <property type="entry name" value="MDM34"/>
</dbReference>
<keyword evidence="2" id="KW-0813">Transport</keyword>
<sequence length="333" mass="37818">ELNMGTMPPELEILEIGDLGSDKFRGIFKLNYAGDAYIEIQTKVQANPMHNKPTLLPRYSRPGILAADQPLIVPMVLRISQLKLRGIVVLVVSKTKGITLVFKNDPLESVQVSSTFDHITMLRDYLQREIEKQLRNMFQDELPMMVHNLSLRYLQSEPAQVVSSRPMSIYSSNSSLPDLEYPLSPTVSSIDTPLSLDSYDSYWSESVMMKGFHPIYGYSDSQSDILSSTTTLADIYADDADAPWYAKEALIKPVYEEEEQVVFDDLVLRPSENQMVSKLFNLSSVYTLSPLTQVIPHFTSRSLPHMKQHSHVPKTNKIPKRRVTRLNLSIPRL</sequence>
<evidence type="ECO:0000259" key="10">
    <source>
        <dbReference type="PROSITE" id="PS51847"/>
    </source>
</evidence>
<dbReference type="Pfam" id="PF26545">
    <property type="entry name" value="Mdm34_N"/>
    <property type="match status" value="1"/>
</dbReference>
<dbReference type="GO" id="GO:0032865">
    <property type="term" value="C:ERMES complex"/>
    <property type="evidence" value="ECO:0007669"/>
    <property type="project" value="InterPro"/>
</dbReference>
<gene>
    <name evidence="11" type="primary">MDM34_3</name>
    <name evidence="11" type="ORF">CU098_009949</name>
</gene>
<dbReference type="GO" id="GO:0008289">
    <property type="term" value="F:lipid binding"/>
    <property type="evidence" value="ECO:0007669"/>
    <property type="project" value="UniProtKB-KW"/>
</dbReference>
<dbReference type="EMBL" id="PJQM01003019">
    <property type="protein sequence ID" value="RCH91273.1"/>
    <property type="molecule type" value="Genomic_DNA"/>
</dbReference>
<keyword evidence="12" id="KW-1185">Reference proteome</keyword>